<dbReference type="AlphaFoldDB" id="A0AAV7KLM8"/>
<organism evidence="2 3">
    <name type="scientific">Pleurodeles waltl</name>
    <name type="common">Iberian ribbed newt</name>
    <dbReference type="NCBI Taxonomy" id="8319"/>
    <lineage>
        <taxon>Eukaryota</taxon>
        <taxon>Metazoa</taxon>
        <taxon>Chordata</taxon>
        <taxon>Craniata</taxon>
        <taxon>Vertebrata</taxon>
        <taxon>Euteleostomi</taxon>
        <taxon>Amphibia</taxon>
        <taxon>Batrachia</taxon>
        <taxon>Caudata</taxon>
        <taxon>Salamandroidea</taxon>
        <taxon>Salamandridae</taxon>
        <taxon>Pleurodelinae</taxon>
        <taxon>Pleurodeles</taxon>
    </lineage>
</organism>
<name>A0AAV7KLM8_PLEWA</name>
<evidence type="ECO:0000313" key="3">
    <source>
        <dbReference type="Proteomes" id="UP001066276"/>
    </source>
</evidence>
<proteinExistence type="predicted"/>
<keyword evidence="3" id="KW-1185">Reference proteome</keyword>
<comment type="caution">
    <text evidence="2">The sequence shown here is derived from an EMBL/GenBank/DDBJ whole genome shotgun (WGS) entry which is preliminary data.</text>
</comment>
<feature type="compositionally biased region" description="Polar residues" evidence="1">
    <location>
        <begin position="11"/>
        <end position="20"/>
    </location>
</feature>
<dbReference type="Proteomes" id="UP001066276">
    <property type="component" value="Chromosome 12"/>
</dbReference>
<gene>
    <name evidence="2" type="ORF">NDU88_000178</name>
</gene>
<evidence type="ECO:0000313" key="2">
    <source>
        <dbReference type="EMBL" id="KAJ1079956.1"/>
    </source>
</evidence>
<protein>
    <submittedName>
        <fullName evidence="2">Uncharacterized protein</fullName>
    </submittedName>
</protein>
<feature type="region of interest" description="Disordered" evidence="1">
    <location>
        <begin position="1"/>
        <end position="38"/>
    </location>
</feature>
<reference evidence="2" key="1">
    <citation type="journal article" date="2022" name="bioRxiv">
        <title>Sequencing and chromosome-scale assembly of the giantPleurodeles waltlgenome.</title>
        <authorList>
            <person name="Brown T."/>
            <person name="Elewa A."/>
            <person name="Iarovenko S."/>
            <person name="Subramanian E."/>
            <person name="Araus A.J."/>
            <person name="Petzold A."/>
            <person name="Susuki M."/>
            <person name="Suzuki K.-i.T."/>
            <person name="Hayashi T."/>
            <person name="Toyoda A."/>
            <person name="Oliveira C."/>
            <person name="Osipova E."/>
            <person name="Leigh N.D."/>
            <person name="Simon A."/>
            <person name="Yun M.H."/>
        </authorList>
    </citation>
    <scope>NUCLEOTIDE SEQUENCE</scope>
    <source>
        <strain evidence="2">20211129_DDA</strain>
        <tissue evidence="2">Liver</tissue>
    </source>
</reference>
<accession>A0AAV7KLM8</accession>
<sequence length="135" mass="14382">MMLRNREASPKQAQCPSCGSSRPHIPQPGAGREVCPSASPDALRWRRGRVLTGAERRDTSSDPAELSASLKLWFRRRRGLAVTGALHVTVHAGGGWALRALTSDAAALSQGLLCKMAVGSAPEVTGKSLSKRRLV</sequence>
<evidence type="ECO:0000256" key="1">
    <source>
        <dbReference type="SAM" id="MobiDB-lite"/>
    </source>
</evidence>
<dbReference type="EMBL" id="JANPWB010000016">
    <property type="protein sequence ID" value="KAJ1079956.1"/>
    <property type="molecule type" value="Genomic_DNA"/>
</dbReference>